<evidence type="ECO:0000256" key="1">
    <source>
        <dbReference type="ARBA" id="ARBA00004067"/>
    </source>
</evidence>
<comment type="catalytic activity">
    <reaction evidence="12 14 15">
        <text>NAD(+) + (deoxyribonucleotide)n-3'-hydroxyl + 5'-phospho-(deoxyribonucleotide)m = (deoxyribonucleotide)n+m + AMP + beta-nicotinamide D-nucleotide.</text>
        <dbReference type="EC" id="6.5.1.2"/>
    </reaction>
</comment>
<dbReference type="InterPro" id="IPR036420">
    <property type="entry name" value="BRCT_dom_sf"/>
</dbReference>
<dbReference type="SMART" id="SM00532">
    <property type="entry name" value="LIGANc"/>
    <property type="match status" value="1"/>
</dbReference>
<evidence type="ECO:0000256" key="13">
    <source>
        <dbReference type="ARBA" id="ARBA00060881"/>
    </source>
</evidence>
<dbReference type="InterPro" id="IPR041663">
    <property type="entry name" value="DisA/LigA_HHH"/>
</dbReference>
<dbReference type="SUPFAM" id="SSF50249">
    <property type="entry name" value="Nucleic acid-binding proteins"/>
    <property type="match status" value="1"/>
</dbReference>
<dbReference type="Pfam" id="PF03119">
    <property type="entry name" value="DNA_ligase_ZBD"/>
    <property type="match status" value="1"/>
</dbReference>
<accession>A0A0S7C5T2</accession>
<feature type="domain" description="BRCT" evidence="16">
    <location>
        <begin position="602"/>
        <end position="681"/>
    </location>
</feature>
<dbReference type="PIRSF" id="PIRSF001604">
    <property type="entry name" value="LigA"/>
    <property type="match status" value="1"/>
</dbReference>
<feature type="binding site" evidence="14">
    <location>
        <position position="424"/>
    </location>
    <ligand>
        <name>Zn(2+)</name>
        <dbReference type="ChEBI" id="CHEBI:29105"/>
    </ligand>
</feature>
<dbReference type="CDD" id="cd00114">
    <property type="entry name" value="LIGANc"/>
    <property type="match status" value="1"/>
</dbReference>
<evidence type="ECO:0000256" key="2">
    <source>
        <dbReference type="ARBA" id="ARBA00012722"/>
    </source>
</evidence>
<keyword evidence="6 14" id="KW-0479">Metal-binding</keyword>
<dbReference type="EC" id="6.5.1.2" evidence="2 14"/>
<dbReference type="FunFam" id="2.40.50.140:FF:000012">
    <property type="entry name" value="DNA ligase"/>
    <property type="match status" value="1"/>
</dbReference>
<evidence type="ECO:0000256" key="6">
    <source>
        <dbReference type="ARBA" id="ARBA00022723"/>
    </source>
</evidence>
<dbReference type="GO" id="GO:0006260">
    <property type="term" value="P:DNA replication"/>
    <property type="evidence" value="ECO:0007669"/>
    <property type="project" value="UniProtKB-KW"/>
</dbReference>
<dbReference type="Gene3D" id="1.10.150.20">
    <property type="entry name" value="5' to 3' exonuclease, C-terminal subdomain"/>
    <property type="match status" value="2"/>
</dbReference>
<dbReference type="GO" id="GO:0046872">
    <property type="term" value="F:metal ion binding"/>
    <property type="evidence" value="ECO:0007669"/>
    <property type="project" value="UniProtKB-KW"/>
</dbReference>
<dbReference type="SUPFAM" id="SSF47781">
    <property type="entry name" value="RuvA domain 2-like"/>
    <property type="match status" value="1"/>
</dbReference>
<dbReference type="AlphaFoldDB" id="A0A0S7C5T2"/>
<dbReference type="Gene3D" id="3.30.470.30">
    <property type="entry name" value="DNA ligase/mRNA capping enzyme"/>
    <property type="match status" value="1"/>
</dbReference>
<evidence type="ECO:0000256" key="7">
    <source>
        <dbReference type="ARBA" id="ARBA00022763"/>
    </source>
</evidence>
<keyword evidence="10 14" id="KW-0520">NAD</keyword>
<dbReference type="PROSITE" id="PS50172">
    <property type="entry name" value="BRCT"/>
    <property type="match status" value="1"/>
</dbReference>
<evidence type="ECO:0000256" key="11">
    <source>
        <dbReference type="ARBA" id="ARBA00023204"/>
    </source>
</evidence>
<feature type="binding site" evidence="14">
    <location>
        <position position="406"/>
    </location>
    <ligand>
        <name>Zn(2+)</name>
        <dbReference type="ChEBI" id="CHEBI:29105"/>
    </ligand>
</feature>
<protein>
    <recommendedName>
        <fullName evidence="3 14">DNA ligase</fullName>
        <ecNumber evidence="2 14">6.5.1.2</ecNumber>
    </recommendedName>
    <alternativeName>
        <fullName evidence="14">Polydeoxyribonucleotide synthase [NAD(+)]</fullName>
    </alternativeName>
</protein>
<dbReference type="Gene3D" id="2.40.50.140">
    <property type="entry name" value="Nucleic acid-binding proteins"/>
    <property type="match status" value="1"/>
</dbReference>
<gene>
    <name evidence="14" type="primary">ligA</name>
    <name evidence="17" type="ORF">TBC1_127</name>
</gene>
<dbReference type="InterPro" id="IPR001357">
    <property type="entry name" value="BRCT_dom"/>
</dbReference>
<dbReference type="Gene3D" id="1.10.287.610">
    <property type="entry name" value="Helix hairpin bin"/>
    <property type="match status" value="1"/>
</dbReference>
<dbReference type="PANTHER" id="PTHR23389:SF9">
    <property type="entry name" value="DNA LIGASE"/>
    <property type="match status" value="1"/>
</dbReference>
<dbReference type="PATRIC" id="fig|1678841.3.peg.2657"/>
<dbReference type="NCBIfam" id="NF005932">
    <property type="entry name" value="PRK07956.1"/>
    <property type="match status" value="1"/>
</dbReference>
<comment type="similarity">
    <text evidence="13 14">Belongs to the NAD-dependent DNA ligase family. LigA subfamily.</text>
</comment>
<dbReference type="InterPro" id="IPR013839">
    <property type="entry name" value="DNAligase_adenylation"/>
</dbReference>
<feature type="binding site" evidence="14">
    <location>
        <begin position="83"/>
        <end position="84"/>
    </location>
    <ligand>
        <name>NAD(+)</name>
        <dbReference type="ChEBI" id="CHEBI:57540"/>
    </ligand>
</feature>
<keyword evidence="4 14" id="KW-0436">Ligase</keyword>
<feature type="binding site" evidence="14">
    <location>
        <position position="136"/>
    </location>
    <ligand>
        <name>NAD(+)</name>
        <dbReference type="ChEBI" id="CHEBI:57540"/>
    </ligand>
</feature>
<comment type="cofactor">
    <cofactor evidence="14">
        <name>Mg(2+)</name>
        <dbReference type="ChEBI" id="CHEBI:18420"/>
    </cofactor>
    <cofactor evidence="14">
        <name>Mn(2+)</name>
        <dbReference type="ChEBI" id="CHEBI:29035"/>
    </cofactor>
</comment>
<dbReference type="FunFam" id="1.10.287.610:FF:000002">
    <property type="entry name" value="DNA ligase"/>
    <property type="match status" value="1"/>
</dbReference>
<reference evidence="17" key="1">
    <citation type="journal article" date="2015" name="Genome Announc.">
        <title>Draft Genome Sequence of Bacteroidales Strain TBC1, a Novel Isolate from a Methanogenic Wastewater Treatment System.</title>
        <authorList>
            <person name="Tourlousse D.M."/>
            <person name="Matsuura N."/>
            <person name="Sun L."/>
            <person name="Toyonaga M."/>
            <person name="Kuroda K."/>
            <person name="Ohashi A."/>
            <person name="Cruz R."/>
            <person name="Yamaguchi T."/>
            <person name="Sekiguchi Y."/>
        </authorList>
    </citation>
    <scope>NUCLEOTIDE SEQUENCE [LARGE SCALE GENOMIC DNA]</scope>
    <source>
        <strain evidence="17">TBC1</strain>
    </source>
</reference>
<keyword evidence="8 14" id="KW-0862">Zinc</keyword>
<evidence type="ECO:0000256" key="10">
    <source>
        <dbReference type="ARBA" id="ARBA00023027"/>
    </source>
</evidence>
<name>A0A0S7C5T2_9BACT</name>
<dbReference type="Gene3D" id="3.40.50.10190">
    <property type="entry name" value="BRCT domain"/>
    <property type="match status" value="1"/>
</dbReference>
<dbReference type="Proteomes" id="UP000053091">
    <property type="component" value="Unassembled WGS sequence"/>
</dbReference>
<dbReference type="PROSITE" id="PS01055">
    <property type="entry name" value="DNA_LIGASE_N1"/>
    <property type="match status" value="1"/>
</dbReference>
<keyword evidence="18" id="KW-1185">Reference proteome</keyword>
<dbReference type="SUPFAM" id="SSF52113">
    <property type="entry name" value="BRCT domain"/>
    <property type="match status" value="1"/>
</dbReference>
<keyword evidence="9 14" id="KW-0460">Magnesium</keyword>
<feature type="binding site" evidence="14">
    <location>
        <begin position="34"/>
        <end position="38"/>
    </location>
    <ligand>
        <name>NAD(+)</name>
        <dbReference type="ChEBI" id="CHEBI:57540"/>
    </ligand>
</feature>
<dbReference type="InterPro" id="IPR001679">
    <property type="entry name" value="DNA_ligase"/>
</dbReference>
<evidence type="ECO:0000256" key="9">
    <source>
        <dbReference type="ARBA" id="ARBA00022842"/>
    </source>
</evidence>
<dbReference type="GO" id="GO:0006281">
    <property type="term" value="P:DNA repair"/>
    <property type="evidence" value="ECO:0007669"/>
    <property type="project" value="UniProtKB-KW"/>
</dbReference>
<dbReference type="InterPro" id="IPR012340">
    <property type="entry name" value="NA-bd_OB-fold"/>
</dbReference>
<feature type="binding site" evidence="14">
    <location>
        <position position="312"/>
    </location>
    <ligand>
        <name>NAD(+)</name>
        <dbReference type="ChEBI" id="CHEBI:57540"/>
    </ligand>
</feature>
<keyword evidence="11 14" id="KW-0234">DNA repair</keyword>
<dbReference type="InterPro" id="IPR033136">
    <property type="entry name" value="DNA_ligase_CS"/>
</dbReference>
<dbReference type="GO" id="GO:0003911">
    <property type="term" value="F:DNA ligase (NAD+) activity"/>
    <property type="evidence" value="ECO:0007669"/>
    <property type="project" value="UniProtKB-UniRule"/>
</dbReference>
<evidence type="ECO:0000256" key="8">
    <source>
        <dbReference type="ARBA" id="ARBA00022833"/>
    </source>
</evidence>
<organism evidence="17">
    <name type="scientific">Lentimicrobium saccharophilum</name>
    <dbReference type="NCBI Taxonomy" id="1678841"/>
    <lineage>
        <taxon>Bacteria</taxon>
        <taxon>Pseudomonadati</taxon>
        <taxon>Bacteroidota</taxon>
        <taxon>Bacteroidia</taxon>
        <taxon>Bacteroidales</taxon>
        <taxon>Lentimicrobiaceae</taxon>
        <taxon>Lentimicrobium</taxon>
    </lineage>
</organism>
<dbReference type="STRING" id="1678841.TBC1_127"/>
<dbReference type="HAMAP" id="MF_01588">
    <property type="entry name" value="DNA_ligase_A"/>
    <property type="match status" value="1"/>
</dbReference>
<dbReference type="GO" id="GO:0005829">
    <property type="term" value="C:cytosol"/>
    <property type="evidence" value="ECO:0007669"/>
    <property type="project" value="TreeGrafter"/>
</dbReference>
<evidence type="ECO:0000256" key="3">
    <source>
        <dbReference type="ARBA" id="ARBA00013308"/>
    </source>
</evidence>
<feature type="binding site" evidence="14">
    <location>
        <position position="113"/>
    </location>
    <ligand>
        <name>NAD(+)</name>
        <dbReference type="ChEBI" id="CHEBI:57540"/>
    </ligand>
</feature>
<feature type="binding site" evidence="14">
    <location>
        <position position="288"/>
    </location>
    <ligand>
        <name>NAD(+)</name>
        <dbReference type="ChEBI" id="CHEBI:57540"/>
    </ligand>
</feature>
<keyword evidence="7 14" id="KW-0227">DNA damage</keyword>
<dbReference type="InterPro" id="IPR004149">
    <property type="entry name" value="Znf_DNAligase_C4"/>
</dbReference>
<dbReference type="Pfam" id="PF03120">
    <property type="entry name" value="OB_DNA_ligase"/>
    <property type="match status" value="1"/>
</dbReference>
<evidence type="ECO:0000313" key="18">
    <source>
        <dbReference type="Proteomes" id="UP000053091"/>
    </source>
</evidence>
<proteinExistence type="inferred from homology"/>
<dbReference type="InterPro" id="IPR010994">
    <property type="entry name" value="RuvA_2-like"/>
</dbReference>
<keyword evidence="14" id="KW-0464">Manganese</keyword>
<dbReference type="FunFam" id="3.30.470.30:FF:000001">
    <property type="entry name" value="DNA ligase"/>
    <property type="match status" value="1"/>
</dbReference>
<dbReference type="InterPro" id="IPR018239">
    <property type="entry name" value="DNA_ligase_AS"/>
</dbReference>
<dbReference type="InterPro" id="IPR013840">
    <property type="entry name" value="DNAligase_N"/>
</dbReference>
<evidence type="ECO:0000256" key="14">
    <source>
        <dbReference type="HAMAP-Rule" id="MF_01588"/>
    </source>
</evidence>
<evidence type="ECO:0000313" key="17">
    <source>
        <dbReference type="EMBL" id="GAP44207.1"/>
    </source>
</evidence>
<dbReference type="Pfam" id="PF01653">
    <property type="entry name" value="DNA_ligase_aden"/>
    <property type="match status" value="1"/>
</dbReference>
<evidence type="ECO:0000256" key="15">
    <source>
        <dbReference type="RuleBase" id="RU000618"/>
    </source>
</evidence>
<evidence type="ECO:0000256" key="12">
    <source>
        <dbReference type="ARBA" id="ARBA00034005"/>
    </source>
</evidence>
<dbReference type="Gene3D" id="6.20.10.30">
    <property type="match status" value="1"/>
</dbReference>
<dbReference type="RefSeq" id="WP_062043083.1">
    <property type="nucleotide sequence ID" value="NZ_DF968183.1"/>
</dbReference>
<comment type="function">
    <text evidence="1 14">DNA ligase that catalyzes the formation of phosphodiester linkages between 5'-phosphoryl and 3'-hydroxyl groups in double-stranded DNA using NAD as a coenzyme and as the energy source for the reaction. It is essential for DNA replication and repair of damaged DNA.</text>
</comment>
<dbReference type="OrthoDB" id="9759736at2"/>
<dbReference type="Pfam" id="PF00533">
    <property type="entry name" value="BRCT"/>
    <property type="match status" value="1"/>
</dbReference>
<dbReference type="FunFam" id="1.10.150.20:FF:000006">
    <property type="entry name" value="DNA ligase"/>
    <property type="match status" value="1"/>
</dbReference>
<dbReference type="PANTHER" id="PTHR23389">
    <property type="entry name" value="CHROMOSOME TRANSMISSION FIDELITY FACTOR 18"/>
    <property type="match status" value="1"/>
</dbReference>
<evidence type="ECO:0000256" key="4">
    <source>
        <dbReference type="ARBA" id="ARBA00022598"/>
    </source>
</evidence>
<dbReference type="InterPro" id="IPR004150">
    <property type="entry name" value="NAD_DNA_ligase_OB"/>
</dbReference>
<keyword evidence="5 14" id="KW-0235">DNA replication</keyword>
<dbReference type="Pfam" id="PF12826">
    <property type="entry name" value="HHH_2"/>
    <property type="match status" value="1"/>
</dbReference>
<dbReference type="SMART" id="SM00292">
    <property type="entry name" value="BRCT"/>
    <property type="match status" value="1"/>
</dbReference>
<evidence type="ECO:0000256" key="5">
    <source>
        <dbReference type="ARBA" id="ARBA00022705"/>
    </source>
</evidence>
<feature type="binding site" evidence="14">
    <location>
        <position position="430"/>
    </location>
    <ligand>
        <name>Zn(2+)</name>
        <dbReference type="ChEBI" id="CHEBI:29105"/>
    </ligand>
</feature>
<feature type="active site" description="N6-AMP-lysine intermediate" evidence="14">
    <location>
        <position position="115"/>
    </location>
</feature>
<evidence type="ECO:0000259" key="16">
    <source>
        <dbReference type="PROSITE" id="PS50172"/>
    </source>
</evidence>
<sequence length="681" mass="75938">MDKQKALARIRQLCEELQAHNYRYYQLAAPVISDFEFDQLLKELETLEKEFPEFLSPNSPTQRVGGEITREFISVKHKYPMLSLENTYSEGELRDFDNRVSRLLAGPYEYVCELKIDGVSISLIYENGTLVQAITRGDGIQGDDVTANVKTIQSVPLALEPGDYPESFEVRGEIFMPRAGFDRMNRQREDEGEQPFANPRNATAGTLKTQDSQLVARRPLDIFVYYLLGEKIAGDGHFERLNMLRKWGFKVCDIKARCQDIEEVIRFIEEIGDGRNQLDFDIDGVVIKVNSISQQEKLGFTSKSPRWAIAYKYKAEEASTKLLSIDYQVGRTGAVTPVANLEPVFLSGTTVKRATLHNADVMAALDVRIGDLVIIEKGGEIIPKITSVDIHARRPESEPAGFISHCPECGTALQRKEGEAAWYCPNETGCPPQIKGKLVHFIARKAMNIESLGEGKIEMLFDSGLVRNIADLYDLTYDKLFGLEKVITGEDGKEKKISFREKTVLNILNGLENSKSVPFERVLFALGIRFVGETVAKKLARHYRSIENLARATPDELITVDEIGEKIAGSVLSFFADRHNHELIGRLKDAGLQLQSADEAVLQTNLLSGKTFVVSGVFTSFTRDGLKSVIEANGGKLSSSVSSKTDYIVAGENMGPEKRRKAESLGVRIITEDEFKGLIGS</sequence>
<feature type="binding site" evidence="14">
    <location>
        <position position="173"/>
    </location>
    <ligand>
        <name>NAD(+)</name>
        <dbReference type="ChEBI" id="CHEBI:57540"/>
    </ligand>
</feature>
<dbReference type="EMBL" id="DF968183">
    <property type="protein sequence ID" value="GAP44207.1"/>
    <property type="molecule type" value="Genomic_DNA"/>
</dbReference>
<feature type="binding site" evidence="14">
    <location>
        <position position="409"/>
    </location>
    <ligand>
        <name>Zn(2+)</name>
        <dbReference type="ChEBI" id="CHEBI:29105"/>
    </ligand>
</feature>
<dbReference type="NCBIfam" id="TIGR00575">
    <property type="entry name" value="dnlj"/>
    <property type="match status" value="1"/>
</dbReference>
<dbReference type="PROSITE" id="PS01056">
    <property type="entry name" value="DNA_LIGASE_N2"/>
    <property type="match status" value="1"/>
</dbReference>
<dbReference type="SUPFAM" id="SSF56091">
    <property type="entry name" value="DNA ligase/mRNA capping enzyme, catalytic domain"/>
    <property type="match status" value="1"/>
</dbReference>